<name>A0ABV9W3V8_9ACTN</name>
<evidence type="ECO:0000313" key="3">
    <source>
        <dbReference type="EMBL" id="MFC5002275.1"/>
    </source>
</evidence>
<dbReference type="SUPFAM" id="SSF49384">
    <property type="entry name" value="Carbohydrate-binding domain"/>
    <property type="match status" value="1"/>
</dbReference>
<comment type="caution">
    <text evidence="3">The sequence shown here is derived from an EMBL/GenBank/DDBJ whole genome shotgun (WGS) entry which is preliminary data.</text>
</comment>
<dbReference type="PROSITE" id="PS51173">
    <property type="entry name" value="CBM2"/>
    <property type="match status" value="1"/>
</dbReference>
<evidence type="ECO:0000259" key="2">
    <source>
        <dbReference type="PROSITE" id="PS51173"/>
    </source>
</evidence>
<feature type="domain" description="CBM2" evidence="2">
    <location>
        <begin position="21"/>
        <end position="128"/>
    </location>
</feature>
<gene>
    <name evidence="3" type="ORF">ACFPIJ_31140</name>
</gene>
<dbReference type="InterPro" id="IPR008965">
    <property type="entry name" value="CBM2/CBM3_carb-bd_dom_sf"/>
</dbReference>
<dbReference type="SMART" id="SM00637">
    <property type="entry name" value="CBD_II"/>
    <property type="match status" value="1"/>
</dbReference>
<dbReference type="EMBL" id="JBHSIU010000041">
    <property type="protein sequence ID" value="MFC5002275.1"/>
    <property type="molecule type" value="Genomic_DNA"/>
</dbReference>
<protein>
    <submittedName>
        <fullName evidence="3">Cellulose binding domain-containing protein</fullName>
    </submittedName>
</protein>
<dbReference type="RefSeq" id="WP_380120199.1">
    <property type="nucleotide sequence ID" value="NZ_JBHSIU010000041.1"/>
</dbReference>
<evidence type="ECO:0000256" key="1">
    <source>
        <dbReference type="SAM" id="SignalP"/>
    </source>
</evidence>
<dbReference type="Gene3D" id="2.60.40.290">
    <property type="match status" value="1"/>
</dbReference>
<feature type="signal peptide" evidence="1">
    <location>
        <begin position="1"/>
        <end position="24"/>
    </location>
</feature>
<dbReference type="Proteomes" id="UP001595912">
    <property type="component" value="Unassembled WGS sequence"/>
</dbReference>
<feature type="chain" id="PRO_5046163768" evidence="1">
    <location>
        <begin position="25"/>
        <end position="128"/>
    </location>
</feature>
<accession>A0ABV9W3V8</accession>
<dbReference type="InterPro" id="IPR001919">
    <property type="entry name" value="CBD2"/>
</dbReference>
<reference evidence="4" key="1">
    <citation type="journal article" date="2019" name="Int. J. Syst. Evol. Microbiol.">
        <title>The Global Catalogue of Microorganisms (GCM) 10K type strain sequencing project: providing services to taxonomists for standard genome sequencing and annotation.</title>
        <authorList>
            <consortium name="The Broad Institute Genomics Platform"/>
            <consortium name="The Broad Institute Genome Sequencing Center for Infectious Disease"/>
            <person name="Wu L."/>
            <person name="Ma J."/>
        </authorList>
    </citation>
    <scope>NUCLEOTIDE SEQUENCE [LARGE SCALE GENOMIC DNA]</scope>
    <source>
        <strain evidence="4">CGMCC 4.7152</strain>
    </source>
</reference>
<keyword evidence="4" id="KW-1185">Reference proteome</keyword>
<keyword evidence="1" id="KW-0732">Signal</keyword>
<organism evidence="3 4">
    <name type="scientific">Dactylosporangium cerinum</name>
    <dbReference type="NCBI Taxonomy" id="1434730"/>
    <lineage>
        <taxon>Bacteria</taxon>
        <taxon>Bacillati</taxon>
        <taxon>Actinomycetota</taxon>
        <taxon>Actinomycetes</taxon>
        <taxon>Micromonosporales</taxon>
        <taxon>Micromonosporaceae</taxon>
        <taxon>Dactylosporangium</taxon>
    </lineage>
</organism>
<sequence>MSRPARLLATAAFLPVAWAAPAVALPPVAVACDYSFVAWSGGFVADLTITNHGPAVIGWTARWTMPTATGNLGAWQATMSQPDPFTVTATNLPYNAVIDTGRSVRFGWTASAASTGAPVDITVNGVPC</sequence>
<dbReference type="InterPro" id="IPR012291">
    <property type="entry name" value="CBM2_carb-bd_dom_sf"/>
</dbReference>
<dbReference type="PROSITE" id="PS51257">
    <property type="entry name" value="PROKAR_LIPOPROTEIN"/>
    <property type="match status" value="1"/>
</dbReference>
<dbReference type="Pfam" id="PF00553">
    <property type="entry name" value="CBM_2"/>
    <property type="match status" value="1"/>
</dbReference>
<proteinExistence type="predicted"/>
<evidence type="ECO:0000313" key="4">
    <source>
        <dbReference type="Proteomes" id="UP001595912"/>
    </source>
</evidence>